<dbReference type="GO" id="GO:0030247">
    <property type="term" value="F:polysaccharide binding"/>
    <property type="evidence" value="ECO:0007669"/>
    <property type="project" value="InterPro"/>
</dbReference>
<dbReference type="EMBL" id="BQKI01000079">
    <property type="protein sequence ID" value="GJN27491.1"/>
    <property type="molecule type" value="Genomic_DNA"/>
</dbReference>
<reference evidence="5" key="1">
    <citation type="journal article" date="2018" name="DNA Res.">
        <title>Multiple hybrid de novo genome assembly of finger millet, an orphan allotetraploid crop.</title>
        <authorList>
            <person name="Hatakeyama M."/>
            <person name="Aluri S."/>
            <person name="Balachadran M.T."/>
            <person name="Sivarajan S.R."/>
            <person name="Patrignani A."/>
            <person name="Gruter S."/>
            <person name="Poveda L."/>
            <person name="Shimizu-Inatsugi R."/>
            <person name="Baeten J."/>
            <person name="Francoijs K.J."/>
            <person name="Nataraja K.N."/>
            <person name="Reddy Y.A.N."/>
            <person name="Phadnis S."/>
            <person name="Ravikumar R.L."/>
            <person name="Schlapbach R."/>
            <person name="Sreeman S.M."/>
            <person name="Shimizu K.K."/>
        </authorList>
    </citation>
    <scope>NUCLEOTIDE SEQUENCE</scope>
</reference>
<evidence type="ECO:0000259" key="4">
    <source>
        <dbReference type="Pfam" id="PF13947"/>
    </source>
</evidence>
<feature type="signal peptide" evidence="3">
    <location>
        <begin position="1"/>
        <end position="21"/>
    </location>
</feature>
<feature type="domain" description="Wall-associated receptor kinase galacturonan-binding" evidence="4">
    <location>
        <begin position="32"/>
        <end position="89"/>
    </location>
</feature>
<reference evidence="5" key="2">
    <citation type="submission" date="2021-12" db="EMBL/GenBank/DDBJ databases">
        <title>Resequencing data analysis of finger millet.</title>
        <authorList>
            <person name="Hatakeyama M."/>
            <person name="Aluri S."/>
            <person name="Balachadran M.T."/>
            <person name="Sivarajan S.R."/>
            <person name="Poveda L."/>
            <person name="Shimizu-Inatsugi R."/>
            <person name="Schlapbach R."/>
            <person name="Sreeman S.M."/>
            <person name="Shimizu K.K."/>
        </authorList>
    </citation>
    <scope>NUCLEOTIDE SEQUENCE</scope>
</reference>
<dbReference type="PANTHER" id="PTHR33491">
    <property type="entry name" value="OSJNBA0016N04.9 PROTEIN"/>
    <property type="match status" value="1"/>
</dbReference>
<comment type="caution">
    <text evidence="5">The sequence shown here is derived from an EMBL/GenBank/DDBJ whole genome shotgun (WGS) entry which is preliminary data.</text>
</comment>
<dbReference type="InterPro" id="IPR025287">
    <property type="entry name" value="WAK_GUB"/>
</dbReference>
<sequence>MARVLPCTTFAFALLIASIKSSNSSTMAKPGCRETCGDLSIPYPFGIGPGCFYGPGFDISCEDNRTFMHNSSSRVEIYNISLLGGQARVNTLIASKCYGSDTSGWASTQTAQLFTLSGKANKLTALDATHLHSWEATTNTGLKLGASPCA</sequence>
<proteinExistence type="predicted"/>
<keyword evidence="6" id="KW-1185">Reference proteome</keyword>
<feature type="chain" id="PRO_5043932663" description="Wall-associated receptor kinase galacturonan-binding domain-containing protein" evidence="3">
    <location>
        <begin position="22"/>
        <end position="150"/>
    </location>
</feature>
<evidence type="ECO:0000256" key="2">
    <source>
        <dbReference type="ARBA" id="ARBA00022729"/>
    </source>
</evidence>
<evidence type="ECO:0000313" key="6">
    <source>
        <dbReference type="Proteomes" id="UP001054889"/>
    </source>
</evidence>
<protein>
    <recommendedName>
        <fullName evidence="4">Wall-associated receptor kinase galacturonan-binding domain-containing protein</fullName>
    </recommendedName>
</protein>
<gene>
    <name evidence="5" type="primary">gb15519</name>
    <name evidence="5" type="ORF">PR202_gb15519</name>
</gene>
<organism evidence="5 6">
    <name type="scientific">Eleusine coracana subsp. coracana</name>
    <dbReference type="NCBI Taxonomy" id="191504"/>
    <lineage>
        <taxon>Eukaryota</taxon>
        <taxon>Viridiplantae</taxon>
        <taxon>Streptophyta</taxon>
        <taxon>Embryophyta</taxon>
        <taxon>Tracheophyta</taxon>
        <taxon>Spermatophyta</taxon>
        <taxon>Magnoliopsida</taxon>
        <taxon>Liliopsida</taxon>
        <taxon>Poales</taxon>
        <taxon>Poaceae</taxon>
        <taxon>PACMAD clade</taxon>
        <taxon>Chloridoideae</taxon>
        <taxon>Cynodonteae</taxon>
        <taxon>Eleusininae</taxon>
        <taxon>Eleusine</taxon>
    </lineage>
</organism>
<evidence type="ECO:0000256" key="1">
    <source>
        <dbReference type="ARBA" id="ARBA00004167"/>
    </source>
</evidence>
<evidence type="ECO:0000313" key="5">
    <source>
        <dbReference type="EMBL" id="GJN27491.1"/>
    </source>
</evidence>
<keyword evidence="2 3" id="KW-0732">Signal</keyword>
<accession>A0AAV5EY31</accession>
<dbReference type="AlphaFoldDB" id="A0AAV5EY31"/>
<comment type="subcellular location">
    <subcellularLocation>
        <location evidence="1">Membrane</location>
        <topology evidence="1">Single-pass membrane protein</topology>
    </subcellularLocation>
</comment>
<name>A0AAV5EY31_ELECO</name>
<dbReference type="Proteomes" id="UP001054889">
    <property type="component" value="Unassembled WGS sequence"/>
</dbReference>
<dbReference type="GO" id="GO:0016020">
    <property type="term" value="C:membrane"/>
    <property type="evidence" value="ECO:0007669"/>
    <property type="project" value="UniProtKB-SubCell"/>
</dbReference>
<evidence type="ECO:0000256" key="3">
    <source>
        <dbReference type="SAM" id="SignalP"/>
    </source>
</evidence>
<dbReference type="Pfam" id="PF13947">
    <property type="entry name" value="GUB_WAK_bind"/>
    <property type="match status" value="1"/>
</dbReference>